<dbReference type="EMBL" id="KX011392">
    <property type="protein sequence ID" value="ANW11471.1"/>
    <property type="molecule type" value="mRNA"/>
</dbReference>
<keyword evidence="1" id="KW-0732">Signal</keyword>
<dbReference type="AlphaFoldDB" id="A0A1B1V3I4"/>
<feature type="chain" id="PRO_5008531042" evidence="1">
    <location>
        <begin position="24"/>
        <end position="307"/>
    </location>
</feature>
<evidence type="ECO:0000313" key="2">
    <source>
        <dbReference type="EMBL" id="ANW11471.1"/>
    </source>
</evidence>
<sequence length="307" mass="35120">MTQINLLLVIFPVILGLAGTVNGAKGDEHYLGKHVEPGSERLFYAMYGVKKDSCQQVLNHRCFNNKTHFTVNYKADKKFCISAIKLTTYPVISEHSTTLTRRFYCQKGGIGTNECVLVVRKDSRHIAVNVEIFGIRSKKCSLKQGLIGSDPLHTDIYGLPYEFDKDDGWSIERTKIPKYARTPSEVFYHKDGIFNTQMSYLAQDDTFVEAIELVGKAVQNKMKFSVKIPNKGKKRISFLDIYWFQETMKEKPKYPFIYFNNGECKASDNTCELIFDTDERITYALVKVFSNTGYDGSRLREKDLGRG</sequence>
<proteinExistence type="evidence at transcript level"/>
<protein>
    <submittedName>
        <fullName evidence="2">Lofaxin</fullName>
    </submittedName>
</protein>
<name>A0A1B1V3I4_9DIPT</name>
<feature type="signal peptide" evidence="1">
    <location>
        <begin position="1"/>
        <end position="23"/>
    </location>
</feature>
<reference evidence="2" key="1">
    <citation type="journal article" date="2016" name="PLoS Negl. Trop. Dis.">
        <title>Molecular Diversity between Salivary Proteins from New World and Old World Sand Flies with Emphasis on Bichromomyia olmeca, the Sand Fly Vector of Leishmania mexicana in Mesoamerica.</title>
        <authorList>
            <person name="Abdeladhim M."/>
            <person name="V Coutinho-Abreu I."/>
            <person name="Townsend S."/>
            <person name="Pasos-Pinto S."/>
            <person name="Sanchez L."/>
            <person name="Rasouli M."/>
            <person name="B Guimaraes-Costa A."/>
            <person name="Aslan H."/>
            <person name="Francischetti I.M."/>
            <person name="Oliveira F."/>
            <person name="Becker I."/>
            <person name="Kamhawi S."/>
            <person name="Ribeiro J.M."/>
            <person name="Jochim R.C."/>
            <person name="Valenzuela J.G."/>
        </authorList>
    </citation>
    <scope>NUCLEOTIDE SEQUENCE</scope>
    <source>
        <tissue evidence="2">Salivary gland</tissue>
    </source>
</reference>
<organism evidence="2">
    <name type="scientific">Bichromomyia olmeca</name>
    <dbReference type="NCBI Taxonomy" id="715919"/>
    <lineage>
        <taxon>Eukaryota</taxon>
        <taxon>Metazoa</taxon>
        <taxon>Ecdysozoa</taxon>
        <taxon>Arthropoda</taxon>
        <taxon>Hexapoda</taxon>
        <taxon>Insecta</taxon>
        <taxon>Pterygota</taxon>
        <taxon>Neoptera</taxon>
        <taxon>Endopterygota</taxon>
        <taxon>Diptera</taxon>
        <taxon>Nematocera</taxon>
        <taxon>Psychodoidea</taxon>
        <taxon>Psychodidae</taxon>
        <taxon>Bichromomyia</taxon>
    </lineage>
</organism>
<accession>A0A1B1V3I4</accession>
<evidence type="ECO:0000256" key="1">
    <source>
        <dbReference type="SAM" id="SignalP"/>
    </source>
</evidence>